<dbReference type="EMBL" id="CP075371">
    <property type="protein sequence ID" value="QVT79358.1"/>
    <property type="molecule type" value="Genomic_DNA"/>
</dbReference>
<dbReference type="Proteomes" id="UP000679307">
    <property type="component" value="Chromosome"/>
</dbReference>
<feature type="transmembrane region" description="Helical" evidence="5">
    <location>
        <begin position="36"/>
        <end position="55"/>
    </location>
</feature>
<sequence>MGADLVAVLPEALLFLGGMVTLVGGSFTPRARQRRMGIVAAAATVAGLVASLVAWEGDTRAVFSGTFTVDTSTGATRVIVTVSLLLILLIASGEVRDHPRESETYSLLLFGGAGALLLAGSTDLAVLVVAFLLSSIPLYGLVGIIARPESPEAALKTYLCGALFGILLMLGAVLLYGLAGRAGYSSLAAELTDAPSAAVAAGGVLVLMGLLFKAGGVPGHFWVPDATQGASVSAAAFLTTIPKIGAIVAITRLVAVLPGDLRWATVLGVLAVASMTIGNLAALAQDDVRRLLGWSTVSQVGYLLAAAAVTRISDQGQPALLFFLAGYALTNLAAFAVAAAAPDRRSLEDWAGFASTRPGLSAALVVALLGLVGTPPTAVFIGKLTTMGATWGAGLAWLAVAIALNSVVSLFYYLRWLRAALRPAAQLEEGSSTGGRGAPTAALVAAFATVAMGLTAGPVWLILA</sequence>
<organism evidence="8 9">
    <name type="scientific">Nocardioides aquaticus</name>
    <dbReference type="NCBI Taxonomy" id="160826"/>
    <lineage>
        <taxon>Bacteria</taxon>
        <taxon>Bacillati</taxon>
        <taxon>Actinomycetota</taxon>
        <taxon>Actinomycetes</taxon>
        <taxon>Propionibacteriales</taxon>
        <taxon>Nocardioidaceae</taxon>
        <taxon>Nocardioides</taxon>
    </lineage>
</organism>
<feature type="transmembrane region" description="Helical" evidence="5">
    <location>
        <begin position="75"/>
        <end position="92"/>
    </location>
</feature>
<evidence type="ECO:0000313" key="9">
    <source>
        <dbReference type="Proteomes" id="UP000679307"/>
    </source>
</evidence>
<feature type="transmembrane region" description="Helical" evidence="5">
    <location>
        <begin position="104"/>
        <end position="120"/>
    </location>
</feature>
<keyword evidence="5" id="KW-0874">Quinone</keyword>
<feature type="transmembrane region" description="Helical" evidence="5">
    <location>
        <begin position="263"/>
        <end position="284"/>
    </location>
</feature>
<protein>
    <recommendedName>
        <fullName evidence="5">NADH-quinone oxidoreductase subunit N</fullName>
        <ecNumber evidence="5">7.1.1.-</ecNumber>
    </recommendedName>
    <alternativeName>
        <fullName evidence="5">NADH dehydrogenase I subunit N</fullName>
    </alternativeName>
    <alternativeName>
        <fullName evidence="5">NDH-1 subunit N</fullName>
    </alternativeName>
</protein>
<feature type="transmembrane region" description="Helical" evidence="5">
    <location>
        <begin position="158"/>
        <end position="179"/>
    </location>
</feature>
<dbReference type="InterPro" id="IPR010096">
    <property type="entry name" value="NADH-Q_OxRdtase_suN/2"/>
</dbReference>
<comment type="catalytic activity">
    <reaction evidence="5">
        <text>a quinone + NADH + 5 H(+)(in) = a quinol + NAD(+) + 4 H(+)(out)</text>
        <dbReference type="Rhea" id="RHEA:57888"/>
        <dbReference type="ChEBI" id="CHEBI:15378"/>
        <dbReference type="ChEBI" id="CHEBI:24646"/>
        <dbReference type="ChEBI" id="CHEBI:57540"/>
        <dbReference type="ChEBI" id="CHEBI:57945"/>
        <dbReference type="ChEBI" id="CHEBI:132124"/>
    </reaction>
</comment>
<keyword evidence="2 5" id="KW-0812">Transmembrane</keyword>
<keyword evidence="5" id="KW-1003">Cell membrane</keyword>
<comment type="subcellular location">
    <subcellularLocation>
        <location evidence="5">Cell membrane</location>
        <topology evidence="5">Multi-pass membrane protein</topology>
    </subcellularLocation>
    <subcellularLocation>
        <location evidence="1">Endomembrane system</location>
        <topology evidence="1">Multi-pass membrane protein</topology>
    </subcellularLocation>
    <subcellularLocation>
        <location evidence="6">Membrane</location>
        <topology evidence="6">Multi-pass membrane protein</topology>
    </subcellularLocation>
</comment>
<feature type="transmembrane region" description="Helical" evidence="5">
    <location>
        <begin position="199"/>
        <end position="223"/>
    </location>
</feature>
<evidence type="ECO:0000256" key="4">
    <source>
        <dbReference type="ARBA" id="ARBA00023136"/>
    </source>
</evidence>
<keyword evidence="5" id="KW-0813">Transport</keyword>
<proteinExistence type="inferred from homology"/>
<reference evidence="8 9" key="1">
    <citation type="submission" date="2021-05" db="EMBL/GenBank/DDBJ databases">
        <title>Complete genome of Nocardioides aquaticus KCTC 9944T isolated from meromictic and hypersaline Ekho Lake, Antarctica.</title>
        <authorList>
            <person name="Hwang K."/>
            <person name="Kim K.M."/>
            <person name="Choe H."/>
        </authorList>
    </citation>
    <scope>NUCLEOTIDE SEQUENCE [LARGE SCALE GENOMIC DNA]</scope>
    <source>
        <strain evidence="8 9">KCTC 9944</strain>
    </source>
</reference>
<keyword evidence="5" id="KW-0520">NAD</keyword>
<gene>
    <name evidence="8" type="primary">nuoN_1</name>
    <name evidence="5" type="synonym">nuoN</name>
    <name evidence="8" type="ORF">ENKNEFLB_01739</name>
</gene>
<comment type="subunit">
    <text evidence="5">NDH-1 is composed of 14 different subunits. Subunits NuoA, H, J, K, L, M, N constitute the membrane sector of the complex.</text>
</comment>
<feature type="transmembrane region" description="Helical" evidence="5">
    <location>
        <begin position="319"/>
        <end position="341"/>
    </location>
</feature>
<comment type="function">
    <text evidence="5">NDH-1 shuttles electrons from NADH, via FMN and iron-sulfur (Fe-S) centers, to quinones in the respiratory chain. The immediate electron acceptor for the enzyme in this species is believed to be a menaquinone. Couples the redox reaction to proton translocation (for every two electrons transferred, four hydrogen ions are translocated across the cytoplasmic membrane), and thus conserves the redox energy in a proton gradient.</text>
</comment>
<dbReference type="RefSeq" id="WP_214058828.1">
    <property type="nucleotide sequence ID" value="NZ_BAAAHS010000030.1"/>
</dbReference>
<evidence type="ECO:0000256" key="3">
    <source>
        <dbReference type="ARBA" id="ARBA00022989"/>
    </source>
</evidence>
<evidence type="ECO:0000256" key="1">
    <source>
        <dbReference type="ARBA" id="ARBA00004127"/>
    </source>
</evidence>
<dbReference type="PANTHER" id="PTHR22773">
    <property type="entry name" value="NADH DEHYDROGENASE"/>
    <property type="match status" value="1"/>
</dbReference>
<evidence type="ECO:0000259" key="7">
    <source>
        <dbReference type="Pfam" id="PF00361"/>
    </source>
</evidence>
<evidence type="ECO:0000313" key="8">
    <source>
        <dbReference type="EMBL" id="QVT79358.1"/>
    </source>
</evidence>
<dbReference type="Pfam" id="PF00361">
    <property type="entry name" value="Proton_antipo_M"/>
    <property type="match status" value="1"/>
</dbReference>
<dbReference type="HAMAP" id="MF_00445">
    <property type="entry name" value="NDH1_NuoN_1"/>
    <property type="match status" value="1"/>
</dbReference>
<evidence type="ECO:0000256" key="2">
    <source>
        <dbReference type="ARBA" id="ARBA00022692"/>
    </source>
</evidence>
<evidence type="ECO:0000256" key="6">
    <source>
        <dbReference type="RuleBase" id="RU000320"/>
    </source>
</evidence>
<accession>A0ABX8EJW7</accession>
<evidence type="ECO:0000256" key="5">
    <source>
        <dbReference type="HAMAP-Rule" id="MF_00445"/>
    </source>
</evidence>
<keyword evidence="3 5" id="KW-1133">Transmembrane helix</keyword>
<keyword evidence="4 5" id="KW-0472">Membrane</keyword>
<dbReference type="GO" id="GO:0016491">
    <property type="term" value="F:oxidoreductase activity"/>
    <property type="evidence" value="ECO:0007669"/>
    <property type="project" value="UniProtKB-KW"/>
</dbReference>
<keyword evidence="5" id="KW-1278">Translocase</keyword>
<feature type="transmembrane region" description="Helical" evidence="5">
    <location>
        <begin position="362"/>
        <end position="382"/>
    </location>
</feature>
<feature type="transmembrane region" description="Helical" evidence="5">
    <location>
        <begin position="6"/>
        <end position="24"/>
    </location>
</feature>
<keyword evidence="8" id="KW-0560">Oxidoreductase</keyword>
<feature type="transmembrane region" description="Helical" evidence="5">
    <location>
        <begin position="235"/>
        <end position="257"/>
    </location>
</feature>
<comment type="similarity">
    <text evidence="5">Belongs to the complex I subunit 2 family.</text>
</comment>
<feature type="transmembrane region" description="Helical" evidence="5">
    <location>
        <begin position="291"/>
        <end position="313"/>
    </location>
</feature>
<dbReference type="EC" id="7.1.1.-" evidence="5"/>
<feature type="transmembrane region" description="Helical" evidence="5">
    <location>
        <begin position="441"/>
        <end position="463"/>
    </location>
</feature>
<feature type="transmembrane region" description="Helical" evidence="5">
    <location>
        <begin position="126"/>
        <end position="146"/>
    </location>
</feature>
<keyword evidence="9" id="KW-1185">Reference proteome</keyword>
<dbReference type="InterPro" id="IPR001750">
    <property type="entry name" value="ND/Mrp_TM"/>
</dbReference>
<feature type="domain" description="NADH:quinone oxidoreductase/Mrp antiporter transmembrane" evidence="7">
    <location>
        <begin position="121"/>
        <end position="407"/>
    </location>
</feature>
<name>A0ABX8EJW7_9ACTN</name>
<feature type="transmembrane region" description="Helical" evidence="5">
    <location>
        <begin position="394"/>
        <end position="414"/>
    </location>
</feature>